<dbReference type="EMBL" id="BJMM01000091">
    <property type="protein sequence ID" value="GEB54214.1"/>
    <property type="molecule type" value="Genomic_DNA"/>
</dbReference>
<gene>
    <name evidence="3" type="ORF">SCA03_67650</name>
</gene>
<accession>A0A4Y3R9T2</accession>
<feature type="region of interest" description="Disordered" evidence="1">
    <location>
        <begin position="31"/>
        <end position="59"/>
    </location>
</feature>
<feature type="signal peptide" evidence="2">
    <location>
        <begin position="1"/>
        <end position="30"/>
    </location>
</feature>
<feature type="compositionally biased region" description="Basic and acidic residues" evidence="1">
    <location>
        <begin position="48"/>
        <end position="57"/>
    </location>
</feature>
<feature type="chain" id="PRO_5039635036" description="Lipoprotein" evidence="2">
    <location>
        <begin position="31"/>
        <end position="187"/>
    </location>
</feature>
<dbReference type="Proteomes" id="UP000319210">
    <property type="component" value="Unassembled WGS sequence"/>
</dbReference>
<proteinExistence type="predicted"/>
<name>A0A4Y3R9T2_STRCI</name>
<keyword evidence="2" id="KW-0732">Signal</keyword>
<evidence type="ECO:0000256" key="2">
    <source>
        <dbReference type="SAM" id="SignalP"/>
    </source>
</evidence>
<sequence length="187" mass="20304">MTAPKADRALSWTAAAAMPFVLVLSLAACGAADSSSGGDRVPSSGTERQSEADEQTKKVSSGILDLIPVKGEVSEPGPGVVPCEGKDREKFFRLLHTWSVTPEAKDRSKLAGAMESLRESLPKHGWEVKSFARDSSRNRNLALVADHDKKKFSVNIVHYAKDDPPKLTVRVITGCYQVPEGEKVDHY</sequence>
<organism evidence="3 4">
    <name type="scientific">Streptomyces cacaoi</name>
    <dbReference type="NCBI Taxonomy" id="1898"/>
    <lineage>
        <taxon>Bacteria</taxon>
        <taxon>Bacillati</taxon>
        <taxon>Actinomycetota</taxon>
        <taxon>Actinomycetes</taxon>
        <taxon>Kitasatosporales</taxon>
        <taxon>Streptomycetaceae</taxon>
        <taxon>Streptomyces</taxon>
    </lineage>
</organism>
<evidence type="ECO:0000313" key="3">
    <source>
        <dbReference type="EMBL" id="GEB54214.1"/>
    </source>
</evidence>
<comment type="caution">
    <text evidence="3">The sequence shown here is derived from an EMBL/GenBank/DDBJ whole genome shotgun (WGS) entry which is preliminary data.</text>
</comment>
<dbReference type="PROSITE" id="PS51257">
    <property type="entry name" value="PROKAR_LIPOPROTEIN"/>
    <property type="match status" value="1"/>
</dbReference>
<keyword evidence="4" id="KW-1185">Reference proteome</keyword>
<dbReference type="AlphaFoldDB" id="A0A4Y3R9T2"/>
<evidence type="ECO:0008006" key="5">
    <source>
        <dbReference type="Google" id="ProtNLM"/>
    </source>
</evidence>
<evidence type="ECO:0000313" key="4">
    <source>
        <dbReference type="Proteomes" id="UP000319210"/>
    </source>
</evidence>
<reference evidence="3 4" key="1">
    <citation type="submission" date="2019-06" db="EMBL/GenBank/DDBJ databases">
        <title>Whole genome shotgun sequence of Streptomyces cacaoi subsp. cacaoi NBRC 12748.</title>
        <authorList>
            <person name="Hosoyama A."/>
            <person name="Uohara A."/>
            <person name="Ohji S."/>
            <person name="Ichikawa N."/>
        </authorList>
    </citation>
    <scope>NUCLEOTIDE SEQUENCE [LARGE SCALE GENOMIC DNA]</scope>
    <source>
        <strain evidence="3 4">NBRC 12748</strain>
    </source>
</reference>
<dbReference type="RefSeq" id="WP_230989088.1">
    <property type="nucleotide sequence ID" value="NZ_BJMM01000091.1"/>
</dbReference>
<protein>
    <recommendedName>
        <fullName evidence="5">Lipoprotein</fullName>
    </recommendedName>
</protein>
<evidence type="ECO:0000256" key="1">
    <source>
        <dbReference type="SAM" id="MobiDB-lite"/>
    </source>
</evidence>